<accession>A0A015SXT9</accession>
<name>A0A015SXT9_BACFG</name>
<dbReference type="AlphaFoldDB" id="A0A015SXT9"/>
<feature type="domain" description="DUF7688" evidence="1">
    <location>
        <begin position="2"/>
        <end position="70"/>
    </location>
</feature>
<evidence type="ECO:0000313" key="3">
    <source>
        <dbReference type="Proteomes" id="UP000020529"/>
    </source>
</evidence>
<sequence>MKTEIRQNGKVILSSTDDISIPMIFKNLCGKNFSGDDYQNYLRTVCQDIGVTTGTIEYYADNVLIEKGTISEF</sequence>
<organism evidence="2 3">
    <name type="scientific">Bacteroides fragilis str. 3988T(B)14</name>
    <dbReference type="NCBI Taxonomy" id="1339315"/>
    <lineage>
        <taxon>Bacteria</taxon>
        <taxon>Pseudomonadati</taxon>
        <taxon>Bacteroidota</taxon>
        <taxon>Bacteroidia</taxon>
        <taxon>Bacteroidales</taxon>
        <taxon>Bacteroidaceae</taxon>
        <taxon>Bacteroides</taxon>
    </lineage>
</organism>
<dbReference type="RefSeq" id="WP_032586821.1">
    <property type="nucleotide sequence ID" value="NZ_JGCY01000051.1"/>
</dbReference>
<comment type="caution">
    <text evidence="2">The sequence shown here is derived from an EMBL/GenBank/DDBJ whole genome shotgun (WGS) entry which is preliminary data.</text>
</comment>
<evidence type="ECO:0000313" key="2">
    <source>
        <dbReference type="EMBL" id="EXY76964.1"/>
    </source>
</evidence>
<protein>
    <recommendedName>
        <fullName evidence="1">DUF7688 domain-containing protein</fullName>
    </recommendedName>
</protein>
<dbReference type="Pfam" id="PF24737">
    <property type="entry name" value="DUF7688"/>
    <property type="match status" value="1"/>
</dbReference>
<proteinExistence type="predicted"/>
<dbReference type="PATRIC" id="fig|1339315.3.peg.133"/>
<dbReference type="InterPro" id="IPR056105">
    <property type="entry name" value="DUF7688"/>
</dbReference>
<reference evidence="2 3" key="1">
    <citation type="submission" date="2014-02" db="EMBL/GenBank/DDBJ databases">
        <authorList>
            <person name="Sears C."/>
            <person name="Carroll K."/>
            <person name="Sack B.R."/>
            <person name="Qadri F."/>
            <person name="Myers L.L."/>
            <person name="Chung G.-T."/>
            <person name="Escheverria P."/>
            <person name="Fraser C.M."/>
            <person name="Sadzewicz L."/>
            <person name="Shefchek K.A."/>
            <person name="Tallon L."/>
            <person name="Das S.P."/>
            <person name="Daugherty S."/>
            <person name="Mongodin E.F."/>
        </authorList>
    </citation>
    <scope>NUCLEOTIDE SEQUENCE [LARGE SCALE GENOMIC DNA]</scope>
    <source>
        <strain evidence="3">3988T(B)14</strain>
    </source>
</reference>
<dbReference type="EMBL" id="JGCY01000051">
    <property type="protein sequence ID" value="EXY76964.1"/>
    <property type="molecule type" value="Genomic_DNA"/>
</dbReference>
<evidence type="ECO:0000259" key="1">
    <source>
        <dbReference type="Pfam" id="PF24737"/>
    </source>
</evidence>
<dbReference type="Proteomes" id="UP000020529">
    <property type="component" value="Unassembled WGS sequence"/>
</dbReference>
<gene>
    <name evidence="2" type="ORF">M124_4134</name>
</gene>